<dbReference type="RefSeq" id="WP_034359310.1">
    <property type="nucleotide sequence ID" value="NZ_JHAC01000050.1"/>
</dbReference>
<dbReference type="STRING" id="1476583.DEIPH_ctg052orf0008"/>
<dbReference type="PATRIC" id="fig|1476583.3.peg.2874"/>
<sequence length="112" mass="11597">MKRITLRTDDDTADLPPYAGELAENGTLLQTGLLKNTGDVPLTSIRLRVSNTATLPASLTVTVGGVLLEEAEREVLTGPLAPGESLPLLLEWTAGAELISGEDSGAIVGTVS</sequence>
<gene>
    <name evidence="1" type="ORF">DEIPH_ctg052orf0008</name>
</gene>
<protein>
    <submittedName>
        <fullName evidence="1">Uncharacterized protein</fullName>
    </submittedName>
</protein>
<proteinExistence type="predicted"/>
<organism evidence="1 2">
    <name type="scientific">Deinococcus phoenicis</name>
    <dbReference type="NCBI Taxonomy" id="1476583"/>
    <lineage>
        <taxon>Bacteria</taxon>
        <taxon>Thermotogati</taxon>
        <taxon>Deinococcota</taxon>
        <taxon>Deinococci</taxon>
        <taxon>Deinococcales</taxon>
        <taxon>Deinococcaceae</taxon>
        <taxon>Deinococcus</taxon>
    </lineage>
</organism>
<dbReference type="EMBL" id="JHAC01000050">
    <property type="protein sequence ID" value="EYB67015.1"/>
    <property type="molecule type" value="Genomic_DNA"/>
</dbReference>
<name>A0A016QLL1_9DEIO</name>
<accession>A0A016QLL1</accession>
<dbReference type="AlphaFoldDB" id="A0A016QLL1"/>
<reference evidence="1 2" key="1">
    <citation type="submission" date="2014-03" db="EMBL/GenBank/DDBJ databases">
        <title>Draft genome sequence of Deinococcus phoenicis 1P10ME.</title>
        <authorList>
            <person name="Stepanov V.G."/>
            <person name="Vaishampayan P."/>
            <person name="Venkateswaran K."/>
            <person name="Fox G.E."/>
        </authorList>
    </citation>
    <scope>NUCLEOTIDE SEQUENCE [LARGE SCALE GENOMIC DNA]</scope>
    <source>
        <strain evidence="1 2">1P10ME</strain>
    </source>
</reference>
<evidence type="ECO:0000313" key="2">
    <source>
        <dbReference type="Proteomes" id="UP000020492"/>
    </source>
</evidence>
<keyword evidence="2" id="KW-1185">Reference proteome</keyword>
<comment type="caution">
    <text evidence="1">The sequence shown here is derived from an EMBL/GenBank/DDBJ whole genome shotgun (WGS) entry which is preliminary data.</text>
</comment>
<dbReference type="Proteomes" id="UP000020492">
    <property type="component" value="Unassembled WGS sequence"/>
</dbReference>
<evidence type="ECO:0000313" key="1">
    <source>
        <dbReference type="EMBL" id="EYB67015.1"/>
    </source>
</evidence>